<dbReference type="AlphaFoldDB" id="A0A9W8WY40"/>
<reference evidence="2" key="1">
    <citation type="submission" date="2022-10" db="EMBL/GenBank/DDBJ databases">
        <title>Tapping the CABI collections for fungal endophytes: first genome assemblies for Collariella, Neodidymelliopsis, Ascochyta clinopodiicola, Didymella pomorum, Didymosphaeria variabile, Neocosmospora piperis and Neocucurbitaria cava.</title>
        <authorList>
            <person name="Hill R."/>
        </authorList>
    </citation>
    <scope>NUCLEOTIDE SEQUENCE</scope>
    <source>
        <strain evidence="2">IMI 360193</strain>
    </source>
</reference>
<dbReference type="PANTHER" id="PTHR47843">
    <property type="entry name" value="BTB DOMAIN-CONTAINING PROTEIN-RELATED"/>
    <property type="match status" value="1"/>
</dbReference>
<accession>A0A9W8WY40</accession>
<gene>
    <name evidence="2" type="ORF">N0V87_005575</name>
</gene>
<feature type="domain" description="BTB" evidence="1">
    <location>
        <begin position="16"/>
        <end position="86"/>
    </location>
</feature>
<evidence type="ECO:0000259" key="1">
    <source>
        <dbReference type="PROSITE" id="PS50097"/>
    </source>
</evidence>
<dbReference type="InterPro" id="IPR011333">
    <property type="entry name" value="SKP1/BTB/POZ_sf"/>
</dbReference>
<keyword evidence="3" id="KW-1185">Reference proteome</keyword>
<dbReference type="EMBL" id="JAPEUV010000052">
    <property type="protein sequence ID" value="KAJ4336139.1"/>
    <property type="molecule type" value="Genomic_DNA"/>
</dbReference>
<evidence type="ECO:0000313" key="3">
    <source>
        <dbReference type="Proteomes" id="UP001140562"/>
    </source>
</evidence>
<organism evidence="2 3">
    <name type="scientific">Didymella glomerata</name>
    <dbReference type="NCBI Taxonomy" id="749621"/>
    <lineage>
        <taxon>Eukaryota</taxon>
        <taxon>Fungi</taxon>
        <taxon>Dikarya</taxon>
        <taxon>Ascomycota</taxon>
        <taxon>Pezizomycotina</taxon>
        <taxon>Dothideomycetes</taxon>
        <taxon>Pleosporomycetidae</taxon>
        <taxon>Pleosporales</taxon>
        <taxon>Pleosporineae</taxon>
        <taxon>Didymellaceae</taxon>
        <taxon>Didymella</taxon>
    </lineage>
</organism>
<dbReference type="Proteomes" id="UP001140562">
    <property type="component" value="Unassembled WGS sequence"/>
</dbReference>
<evidence type="ECO:0000313" key="2">
    <source>
        <dbReference type="EMBL" id="KAJ4336139.1"/>
    </source>
</evidence>
<comment type="caution">
    <text evidence="2">The sequence shown here is derived from an EMBL/GenBank/DDBJ whole genome shotgun (WGS) entry which is preliminary data.</text>
</comment>
<sequence length="314" mass="35056">MAESTEYVSFEDLVQSDLFTFLVGEDKRRFVVHSKAVAGTSPVFDRLVNGGLKESQDRIAEVDDIDPETFTRFLEYAYRRDYTVPSSPSPTVTPSTGSNGPNMFGVSQRAACASFGFDNCGPANRESGSWNSNSAPSDFGAMAYMPSAPPVPSNKKTKKLERLQRSAFNNRQYIQPGQDASSLLRTKSDPYPNESPAQDFAPVFLAHARLYTLADMRMVYPLKDLALHKLHKTLVSFKLYPERLGDVVELARYAYENGEDRTEDGRIDALRELVVNYVALEMKVLGKHAEFRTLMDGGGEFAGDFWDIVSQELL</sequence>
<dbReference type="Pfam" id="PF00651">
    <property type="entry name" value="BTB"/>
    <property type="match status" value="1"/>
</dbReference>
<protein>
    <recommendedName>
        <fullName evidence="1">BTB domain-containing protein</fullName>
    </recommendedName>
</protein>
<dbReference type="Gene3D" id="3.30.710.10">
    <property type="entry name" value="Potassium Channel Kv1.1, Chain A"/>
    <property type="match status" value="1"/>
</dbReference>
<proteinExistence type="predicted"/>
<dbReference type="SUPFAM" id="SSF54695">
    <property type="entry name" value="POZ domain"/>
    <property type="match status" value="1"/>
</dbReference>
<name>A0A9W8WY40_9PLEO</name>
<dbReference type="OrthoDB" id="9997739at2759"/>
<dbReference type="PROSITE" id="PS50097">
    <property type="entry name" value="BTB"/>
    <property type="match status" value="1"/>
</dbReference>
<dbReference type="InterPro" id="IPR000210">
    <property type="entry name" value="BTB/POZ_dom"/>
</dbReference>